<reference evidence="10 11" key="1">
    <citation type="submission" date="2018-11" db="EMBL/GenBank/DDBJ databases">
        <title>The Potential of Streptomyces as Biocontrol Agents against the Tomato grey mould, Botrytis cinerea (Gray mold) Frontiers in Microbiology.</title>
        <authorList>
            <person name="Li D."/>
        </authorList>
    </citation>
    <scope>NUCLEOTIDE SEQUENCE [LARGE SCALE GENOMIC DNA]</scope>
    <source>
        <strain evidence="10 11">NEAU-LD23</strain>
    </source>
</reference>
<evidence type="ECO:0000313" key="10">
    <source>
        <dbReference type="EMBL" id="RNF78226.1"/>
    </source>
</evidence>
<accession>A0A3M8SEX5</accession>
<sequence>MREAVICEPVRTPIGRYGGMFKSLTAADLGVTALKGLIDRTGIAPEAIEDVVLGHCNANSEAPAIGRVIALDAGLPVTVPGLHIDRRCGSGLQAVIQAAMQVQTGIHEVVVAGGTESMSNAAFYSVDMRWGAKNGIAMHDGLVRARATAGGRNHPVPGGMLETAENLRREYVIPREEQDELALASHQRAVMAQVDGILAEEIIPTTVRTRRGDVVIDTDEHPRADTSLESLSGLKPLLLDSDPDATVTAGNASGQNDAAAMCIVTTPERAGQLGLRPLVRLVSWGVAGVAPKTMGIGPVPATAAALHRAGLCLNDMDLIELNEAFAAQALAVMREWKFGDDDLERTNVHGSGISLGHPVGATGVRMLATLSRELHRRDARYGLETMCIGGGQGLAAVFERVTA</sequence>
<dbReference type="Pfam" id="PF00108">
    <property type="entry name" value="Thiolase_N"/>
    <property type="match status" value="1"/>
</dbReference>
<evidence type="ECO:0000259" key="8">
    <source>
        <dbReference type="Pfam" id="PF00108"/>
    </source>
</evidence>
<proteinExistence type="inferred from homology"/>
<keyword evidence="4 7" id="KW-0012">Acyltransferase</keyword>
<dbReference type="NCBIfam" id="TIGR01930">
    <property type="entry name" value="AcCoA-C-Actrans"/>
    <property type="match status" value="1"/>
</dbReference>
<dbReference type="Proteomes" id="UP000275401">
    <property type="component" value="Unassembled WGS sequence"/>
</dbReference>
<dbReference type="PANTHER" id="PTHR18919">
    <property type="entry name" value="ACETYL-COA C-ACYLTRANSFERASE"/>
    <property type="match status" value="1"/>
</dbReference>
<organism evidence="10 11">
    <name type="scientific">Streptomyces botrytidirepellens</name>
    <dbReference type="NCBI Taxonomy" id="2486417"/>
    <lineage>
        <taxon>Bacteria</taxon>
        <taxon>Bacillati</taxon>
        <taxon>Actinomycetota</taxon>
        <taxon>Actinomycetes</taxon>
        <taxon>Kitasatosporales</taxon>
        <taxon>Streptomycetaceae</taxon>
        <taxon>Streptomyces</taxon>
    </lineage>
</organism>
<dbReference type="AlphaFoldDB" id="A0A3M8SEX5"/>
<dbReference type="InterPro" id="IPR002155">
    <property type="entry name" value="Thiolase"/>
</dbReference>
<dbReference type="InterPro" id="IPR020616">
    <property type="entry name" value="Thiolase_N"/>
</dbReference>
<evidence type="ECO:0000256" key="2">
    <source>
        <dbReference type="ARBA" id="ARBA00012705"/>
    </source>
</evidence>
<dbReference type="PIRSF" id="PIRSF000429">
    <property type="entry name" value="Ac-CoA_Ac_transf"/>
    <property type="match status" value="1"/>
</dbReference>
<feature type="active site" description="Proton acceptor" evidence="6">
    <location>
        <position position="387"/>
    </location>
</feature>
<comment type="caution">
    <text evidence="10">The sequence shown here is derived from an EMBL/GenBank/DDBJ whole genome shotgun (WGS) entry which is preliminary data.</text>
</comment>
<gene>
    <name evidence="10" type="ORF">EEJ42_48930</name>
</gene>
<evidence type="ECO:0000256" key="1">
    <source>
        <dbReference type="ARBA" id="ARBA00010982"/>
    </source>
</evidence>
<evidence type="ECO:0000256" key="3">
    <source>
        <dbReference type="ARBA" id="ARBA00022679"/>
    </source>
</evidence>
<comment type="similarity">
    <text evidence="1 7">Belongs to the thiolase-like superfamily. Thiolase family.</text>
</comment>
<evidence type="ECO:0000256" key="7">
    <source>
        <dbReference type="RuleBase" id="RU003557"/>
    </source>
</evidence>
<protein>
    <recommendedName>
        <fullName evidence="5">Probable acetyl-CoA acetyltransferase</fullName>
        <ecNumber evidence="2">2.3.1.9</ecNumber>
    </recommendedName>
</protein>
<evidence type="ECO:0000256" key="5">
    <source>
        <dbReference type="ARBA" id="ARBA00040529"/>
    </source>
</evidence>
<dbReference type="PANTHER" id="PTHR18919:SF107">
    <property type="entry name" value="ACETYL-COA ACETYLTRANSFERASE, CYTOSOLIC"/>
    <property type="match status" value="1"/>
</dbReference>
<keyword evidence="11" id="KW-1185">Reference proteome</keyword>
<dbReference type="SUPFAM" id="SSF53901">
    <property type="entry name" value="Thiolase-like"/>
    <property type="match status" value="2"/>
</dbReference>
<dbReference type="Gene3D" id="3.40.47.10">
    <property type="match status" value="2"/>
</dbReference>
<feature type="active site" description="Proton acceptor" evidence="6">
    <location>
        <position position="357"/>
    </location>
</feature>
<dbReference type="Pfam" id="PF02803">
    <property type="entry name" value="Thiolase_C"/>
    <property type="match status" value="1"/>
</dbReference>
<feature type="domain" description="Thiolase N-terminal" evidence="8">
    <location>
        <begin position="5"/>
        <end position="266"/>
    </location>
</feature>
<dbReference type="RefSeq" id="WP_123108590.1">
    <property type="nucleotide sequence ID" value="NZ_RIBZ01000881.1"/>
</dbReference>
<name>A0A3M8SEX5_9ACTN</name>
<keyword evidence="3 7" id="KW-0808">Transferase</keyword>
<dbReference type="GO" id="GO:0003985">
    <property type="term" value="F:acetyl-CoA C-acetyltransferase activity"/>
    <property type="evidence" value="ECO:0007669"/>
    <property type="project" value="UniProtKB-EC"/>
</dbReference>
<feature type="active site" description="Acyl-thioester intermediate" evidence="6">
    <location>
        <position position="88"/>
    </location>
</feature>
<dbReference type="InterPro" id="IPR020617">
    <property type="entry name" value="Thiolase_C"/>
</dbReference>
<dbReference type="InterPro" id="IPR016039">
    <property type="entry name" value="Thiolase-like"/>
</dbReference>
<feature type="domain" description="Thiolase C-terminal" evidence="9">
    <location>
        <begin position="276"/>
        <end position="400"/>
    </location>
</feature>
<evidence type="ECO:0000256" key="6">
    <source>
        <dbReference type="PIRSR" id="PIRSR000429-1"/>
    </source>
</evidence>
<dbReference type="CDD" id="cd00751">
    <property type="entry name" value="thiolase"/>
    <property type="match status" value="1"/>
</dbReference>
<dbReference type="EMBL" id="RIBZ01000881">
    <property type="protein sequence ID" value="RNF78226.1"/>
    <property type="molecule type" value="Genomic_DNA"/>
</dbReference>
<dbReference type="NCBIfam" id="NF004853">
    <property type="entry name" value="PRK06205.1"/>
    <property type="match status" value="1"/>
</dbReference>
<dbReference type="EC" id="2.3.1.9" evidence="2"/>
<evidence type="ECO:0000256" key="4">
    <source>
        <dbReference type="ARBA" id="ARBA00023315"/>
    </source>
</evidence>
<evidence type="ECO:0000313" key="11">
    <source>
        <dbReference type="Proteomes" id="UP000275401"/>
    </source>
</evidence>
<evidence type="ECO:0000259" key="9">
    <source>
        <dbReference type="Pfam" id="PF02803"/>
    </source>
</evidence>
<dbReference type="FunFam" id="3.40.47.10:FF:000010">
    <property type="entry name" value="Acetyl-CoA acetyltransferase (Thiolase)"/>
    <property type="match status" value="1"/>
</dbReference>